<dbReference type="eggNOG" id="COG2204">
    <property type="taxonomic scope" value="Bacteria"/>
</dbReference>
<dbReference type="KEGG" id="dat:HRM2_00270"/>
<dbReference type="InterPro" id="IPR011006">
    <property type="entry name" value="CheY-like_superfamily"/>
</dbReference>
<keyword evidence="2" id="KW-0902">Two-component regulatory system</keyword>
<evidence type="ECO:0000259" key="7">
    <source>
        <dbReference type="PROSITE" id="PS50110"/>
    </source>
</evidence>
<dbReference type="AlphaFoldDB" id="C0QE33"/>
<dbReference type="PROSITE" id="PS50110">
    <property type="entry name" value="RESPONSE_REGULATORY"/>
    <property type="match status" value="1"/>
</dbReference>
<feature type="domain" description="Response regulatory" evidence="7">
    <location>
        <begin position="2"/>
        <end position="116"/>
    </location>
</feature>
<evidence type="ECO:0000256" key="2">
    <source>
        <dbReference type="ARBA" id="ARBA00023012"/>
    </source>
</evidence>
<dbReference type="OrthoDB" id="9800029at2"/>
<evidence type="ECO:0000256" key="5">
    <source>
        <dbReference type="ARBA" id="ARBA00023163"/>
    </source>
</evidence>
<dbReference type="CDD" id="cd17536">
    <property type="entry name" value="REC_YesN-like"/>
    <property type="match status" value="1"/>
</dbReference>
<dbReference type="GO" id="GO:0005829">
    <property type="term" value="C:cytosol"/>
    <property type="evidence" value="ECO:0007669"/>
    <property type="project" value="TreeGrafter"/>
</dbReference>
<dbReference type="RefSeq" id="WP_012662401.1">
    <property type="nucleotide sequence ID" value="NC_012108.1"/>
</dbReference>
<dbReference type="InterPro" id="IPR039420">
    <property type="entry name" value="WalR-like"/>
</dbReference>
<dbReference type="Proteomes" id="UP000000442">
    <property type="component" value="Chromosome"/>
</dbReference>
<dbReference type="EMBL" id="CP001087">
    <property type="protein sequence ID" value="ACN13150.1"/>
    <property type="molecule type" value="Genomic_DNA"/>
</dbReference>
<organism evidence="8 9">
    <name type="scientific">Desulforapulum autotrophicum (strain ATCC 43914 / DSM 3382 / VKM B-1955 / HRM2)</name>
    <name type="common">Desulfobacterium autotrophicum</name>
    <dbReference type="NCBI Taxonomy" id="177437"/>
    <lineage>
        <taxon>Bacteria</taxon>
        <taxon>Pseudomonadati</taxon>
        <taxon>Thermodesulfobacteriota</taxon>
        <taxon>Desulfobacteria</taxon>
        <taxon>Desulfobacterales</taxon>
        <taxon>Desulfobacteraceae</taxon>
        <taxon>Desulforapulum</taxon>
    </lineage>
</organism>
<accession>C0QE33</accession>
<dbReference type="PANTHER" id="PTHR48111:SF1">
    <property type="entry name" value="TWO-COMPONENT RESPONSE REGULATOR ORR33"/>
    <property type="match status" value="1"/>
</dbReference>
<protein>
    <submittedName>
        <fullName evidence="8">Predicted anti-anti-sigma factor (Response regulator family protein)</fullName>
    </submittedName>
</protein>
<evidence type="ECO:0000256" key="6">
    <source>
        <dbReference type="PROSITE-ProRule" id="PRU00169"/>
    </source>
</evidence>
<dbReference type="PANTHER" id="PTHR48111">
    <property type="entry name" value="REGULATOR OF RPOS"/>
    <property type="match status" value="1"/>
</dbReference>
<keyword evidence="9" id="KW-1185">Reference proteome</keyword>
<evidence type="ECO:0000256" key="4">
    <source>
        <dbReference type="ARBA" id="ARBA00023125"/>
    </source>
</evidence>
<dbReference type="GO" id="GO:0000156">
    <property type="term" value="F:phosphorelay response regulator activity"/>
    <property type="evidence" value="ECO:0007669"/>
    <property type="project" value="TreeGrafter"/>
</dbReference>
<sequence length="235" mass="26856">MKILVIDDEKPTLAMFKLFLTAYGYEVHTAENGEQGLTRFKEILPGIVFTDLKMPGMDGIEVLRQIRQFNPESQVIIITGHGDMEKALEALDLDASDFINKPVERTALNAALERAEKRALLPGEQSFELNHVRSGTRIDIHLQGKLSGSEKKIFIGPWHSEPRQSITRINFWFDDLFSIDREGITLFMESLQQIRKRGIKIHMKGLSYNYLRFFQMAGMERMAVLETDPPEESGV</sequence>
<dbReference type="SUPFAM" id="SSF52172">
    <property type="entry name" value="CheY-like"/>
    <property type="match status" value="1"/>
</dbReference>
<dbReference type="STRING" id="177437.HRM2_00270"/>
<name>C0QE33_DESAH</name>
<dbReference type="SMART" id="SM00448">
    <property type="entry name" value="REC"/>
    <property type="match status" value="1"/>
</dbReference>
<keyword evidence="1 6" id="KW-0597">Phosphoprotein</keyword>
<evidence type="ECO:0000313" key="8">
    <source>
        <dbReference type="EMBL" id="ACN13150.1"/>
    </source>
</evidence>
<gene>
    <name evidence="8" type="ordered locus">HRM2_00270</name>
</gene>
<dbReference type="InterPro" id="IPR001789">
    <property type="entry name" value="Sig_transdc_resp-reg_receiver"/>
</dbReference>
<evidence type="ECO:0000256" key="3">
    <source>
        <dbReference type="ARBA" id="ARBA00023015"/>
    </source>
</evidence>
<feature type="modified residue" description="4-aspartylphosphate" evidence="6">
    <location>
        <position position="51"/>
    </location>
</feature>
<dbReference type="GO" id="GO:0006355">
    <property type="term" value="P:regulation of DNA-templated transcription"/>
    <property type="evidence" value="ECO:0007669"/>
    <property type="project" value="TreeGrafter"/>
</dbReference>
<dbReference type="GO" id="GO:0000976">
    <property type="term" value="F:transcription cis-regulatory region binding"/>
    <property type="evidence" value="ECO:0007669"/>
    <property type="project" value="TreeGrafter"/>
</dbReference>
<keyword evidence="5" id="KW-0804">Transcription</keyword>
<dbReference type="InterPro" id="IPR036513">
    <property type="entry name" value="STAS_dom_sf"/>
</dbReference>
<dbReference type="HOGENOM" id="CLU_1159617_0_0_7"/>
<evidence type="ECO:0000256" key="1">
    <source>
        <dbReference type="ARBA" id="ARBA00022553"/>
    </source>
</evidence>
<keyword evidence="4" id="KW-0238">DNA-binding</keyword>
<proteinExistence type="predicted"/>
<dbReference type="GO" id="GO:0032993">
    <property type="term" value="C:protein-DNA complex"/>
    <property type="evidence" value="ECO:0007669"/>
    <property type="project" value="TreeGrafter"/>
</dbReference>
<dbReference type="Pfam" id="PF00072">
    <property type="entry name" value="Response_reg"/>
    <property type="match status" value="1"/>
</dbReference>
<evidence type="ECO:0000313" key="9">
    <source>
        <dbReference type="Proteomes" id="UP000000442"/>
    </source>
</evidence>
<keyword evidence="3" id="KW-0805">Transcription regulation</keyword>
<dbReference type="SUPFAM" id="SSF52091">
    <property type="entry name" value="SpoIIaa-like"/>
    <property type="match status" value="1"/>
</dbReference>
<reference evidence="8 9" key="1">
    <citation type="journal article" date="2009" name="Environ. Microbiol.">
        <title>Genome sequence of Desulfobacterium autotrophicum HRM2, a marine sulfate reducer oxidizing organic carbon completely to carbon dioxide.</title>
        <authorList>
            <person name="Strittmatter A.W."/>
            <person name="Liesegang H."/>
            <person name="Rabus R."/>
            <person name="Decker I."/>
            <person name="Amann J."/>
            <person name="Andres S."/>
            <person name="Henne A."/>
            <person name="Fricke W.F."/>
            <person name="Martinez-Arias R."/>
            <person name="Bartels D."/>
            <person name="Goesmann A."/>
            <person name="Krause L."/>
            <person name="Puehler A."/>
            <person name="Klenk H.P."/>
            <person name="Richter M."/>
            <person name="Schuler M."/>
            <person name="Gloeckner F.O."/>
            <person name="Meyerdierks A."/>
            <person name="Gottschalk G."/>
            <person name="Amann R."/>
        </authorList>
    </citation>
    <scope>NUCLEOTIDE SEQUENCE [LARGE SCALE GENOMIC DNA]</scope>
    <source>
        <strain evidence="9">ATCC 43914 / DSM 3382 / HRM2</strain>
    </source>
</reference>
<dbReference type="Gene3D" id="3.40.50.2300">
    <property type="match status" value="1"/>
</dbReference>